<dbReference type="InterPro" id="IPR011333">
    <property type="entry name" value="SKP1/BTB/POZ_sf"/>
</dbReference>
<dbReference type="InterPro" id="IPR000210">
    <property type="entry name" value="BTB/POZ_dom"/>
</dbReference>
<feature type="domain" description="BTB" evidence="1">
    <location>
        <begin position="164"/>
        <end position="231"/>
    </location>
</feature>
<dbReference type="GO" id="GO:0005615">
    <property type="term" value="C:extracellular space"/>
    <property type="evidence" value="ECO:0007669"/>
    <property type="project" value="TreeGrafter"/>
</dbReference>
<dbReference type="InterPro" id="IPR002083">
    <property type="entry name" value="MATH/TRAF_dom"/>
</dbReference>
<dbReference type="Pfam" id="PF00651">
    <property type="entry name" value="BTB"/>
    <property type="match status" value="1"/>
</dbReference>
<dbReference type="Pfam" id="PF22486">
    <property type="entry name" value="MATH_2"/>
    <property type="match status" value="1"/>
</dbReference>
<sequence>MANHITAEKVDFEWIISKRVIDECLTAYFSVGKSKWCATFYPHGICKASDEGLVTIAISLDKSPSKIMAAPELRIINHLFPEKAAIRQTNPSVFLIKPFAPPRKCEFNNIIHLNELLEKSNGFFIDDTLKIAINLNVQMESAVDFMRTNFILNQKKLFDSGEYSDCILVCPDGEVKAIKFLLSSQSDVFRTMFQSYTKEAHTGRVEISDTSVSVIIKVVEFTLTGRVESFADVVEELFIAADKYNIVDLRNICMLELCETITIHNLSKRCLIAERYQLEHFSRQQFDEWIVVKVQANVSCKFFEVSCGEGNGNPLNETSYRERYRMPYAQAVRKQGVMERTIKDRYRPSVIVILLDSTSHSSAVRRLPRSLKFLKEQLDLTIFDGYAKVGLNSNPNGIAFLTGRMKEPPFGKNSDAGSNDDAQQQSIWHEYKKRGFVTFFSEDDIINLTFDQFQSAPTDHYMGPFWTHMNSIQAWPHAPHRIALTYLSQLLKIYQNNPLFAVLWISSLSHDQSNDLDDSFFLDFFQKSKDLLKNSFLIFMGDHGMRFGELRSSVPGLINA</sequence>
<dbReference type="Proteomes" id="UP000887566">
    <property type="component" value="Unplaced"/>
</dbReference>
<reference evidence="4" key="1">
    <citation type="submission" date="2022-11" db="UniProtKB">
        <authorList>
            <consortium name="WormBaseParasite"/>
        </authorList>
    </citation>
    <scope>IDENTIFICATION</scope>
</reference>
<dbReference type="InterPro" id="IPR017850">
    <property type="entry name" value="Alkaline_phosphatase_core_sf"/>
</dbReference>
<dbReference type="PANTHER" id="PTHR10974">
    <property type="entry name" value="FI08016P-RELATED"/>
    <property type="match status" value="1"/>
</dbReference>
<protein>
    <submittedName>
        <fullName evidence="4">BTB domain-containing protein</fullName>
    </submittedName>
</protein>
<dbReference type="InterPro" id="IPR008974">
    <property type="entry name" value="TRAF-like"/>
</dbReference>
<dbReference type="SUPFAM" id="SSF53649">
    <property type="entry name" value="Alkaline phosphatase-like"/>
    <property type="match status" value="1"/>
</dbReference>
<dbReference type="SUPFAM" id="SSF54695">
    <property type="entry name" value="POZ domain"/>
    <property type="match status" value="1"/>
</dbReference>
<name>A0A914V1D5_9BILA</name>
<dbReference type="AlphaFoldDB" id="A0A914V1D5"/>
<keyword evidence="3" id="KW-1185">Reference proteome</keyword>
<dbReference type="PROSITE" id="PS50144">
    <property type="entry name" value="MATH"/>
    <property type="match status" value="1"/>
</dbReference>
<evidence type="ECO:0000259" key="1">
    <source>
        <dbReference type="PROSITE" id="PS50097"/>
    </source>
</evidence>
<feature type="domain" description="MATH" evidence="2">
    <location>
        <begin position="9"/>
        <end position="135"/>
    </location>
</feature>
<dbReference type="Gene3D" id="3.30.710.10">
    <property type="entry name" value="Potassium Channel Kv1.1, Chain A"/>
    <property type="match status" value="1"/>
</dbReference>
<evidence type="ECO:0000313" key="3">
    <source>
        <dbReference type="Proteomes" id="UP000887566"/>
    </source>
</evidence>
<evidence type="ECO:0000259" key="2">
    <source>
        <dbReference type="PROSITE" id="PS50144"/>
    </source>
</evidence>
<dbReference type="SUPFAM" id="SSF49599">
    <property type="entry name" value="TRAF domain-like"/>
    <property type="match status" value="1"/>
</dbReference>
<dbReference type="CDD" id="cd18186">
    <property type="entry name" value="BTB_POZ_ZBTB_KLHL-like"/>
    <property type="match status" value="1"/>
</dbReference>
<dbReference type="PANTHER" id="PTHR10974:SF75">
    <property type="entry name" value="SULFATASE DOMAIN-CONTAINING PROTEIN"/>
    <property type="match status" value="1"/>
</dbReference>
<dbReference type="PROSITE" id="PS50097">
    <property type="entry name" value="BTB"/>
    <property type="match status" value="1"/>
</dbReference>
<dbReference type="SMART" id="SM00225">
    <property type="entry name" value="BTB"/>
    <property type="match status" value="1"/>
</dbReference>
<dbReference type="InterPro" id="IPR004245">
    <property type="entry name" value="DUF229"/>
</dbReference>
<evidence type="ECO:0000313" key="4">
    <source>
        <dbReference type="WBParaSite" id="PSAMB.scaffold143size73177.g2427.t1"/>
    </source>
</evidence>
<proteinExistence type="predicted"/>
<organism evidence="3 4">
    <name type="scientific">Plectus sambesii</name>
    <dbReference type="NCBI Taxonomy" id="2011161"/>
    <lineage>
        <taxon>Eukaryota</taxon>
        <taxon>Metazoa</taxon>
        <taxon>Ecdysozoa</taxon>
        <taxon>Nematoda</taxon>
        <taxon>Chromadorea</taxon>
        <taxon>Plectida</taxon>
        <taxon>Plectina</taxon>
        <taxon>Plectoidea</taxon>
        <taxon>Plectidae</taxon>
        <taxon>Plectus</taxon>
    </lineage>
</organism>
<dbReference type="WBParaSite" id="PSAMB.scaffold143size73177.g2427.t1">
    <property type="protein sequence ID" value="PSAMB.scaffold143size73177.g2427.t1"/>
    <property type="gene ID" value="PSAMB.scaffold143size73177.g2427"/>
</dbReference>
<dbReference type="Pfam" id="PF02995">
    <property type="entry name" value="DUF229"/>
    <property type="match status" value="1"/>
</dbReference>
<accession>A0A914V1D5</accession>
<dbReference type="Gene3D" id="2.60.210.10">
    <property type="entry name" value="Apoptosis, Tumor Necrosis Factor Receptor Associated Protein 2, Chain A"/>
    <property type="match status" value="1"/>
</dbReference>